<dbReference type="EMBL" id="MN079513">
    <property type="protein sequence ID" value="QEA07949.1"/>
    <property type="molecule type" value="Genomic_DNA"/>
</dbReference>
<reference evidence="2" key="1">
    <citation type="submission" date="2019-06" db="EMBL/GenBank/DDBJ databases">
        <authorList>
            <person name="Murdoch R.W."/>
            <person name="Fathepure B."/>
        </authorList>
    </citation>
    <scope>NUCLEOTIDE SEQUENCE</scope>
</reference>
<organism evidence="2">
    <name type="scientific">uncultured organism</name>
    <dbReference type="NCBI Taxonomy" id="155900"/>
    <lineage>
        <taxon>unclassified sequences</taxon>
        <taxon>environmental samples</taxon>
    </lineage>
</organism>
<feature type="compositionally biased region" description="Basic and acidic residues" evidence="1">
    <location>
        <begin position="1"/>
        <end position="10"/>
    </location>
</feature>
<gene>
    <name evidence="2" type="ORF">KBTEX_04315</name>
</gene>
<sequence>MNEDTDRAARADSPPGPVTPRAASHRLIPWVRAAVRMASTVRAPIPRAGVFITRSSEASSWRLSTSRR</sequence>
<evidence type="ECO:0000256" key="1">
    <source>
        <dbReference type="SAM" id="MobiDB-lite"/>
    </source>
</evidence>
<accession>A0A5B8RFV8</accession>
<name>A0A5B8RFV8_9ZZZZ</name>
<proteinExistence type="predicted"/>
<feature type="region of interest" description="Disordered" evidence="1">
    <location>
        <begin position="1"/>
        <end position="24"/>
    </location>
</feature>
<protein>
    <submittedName>
        <fullName evidence="2">Uncharacterized protein</fullName>
    </submittedName>
</protein>
<dbReference type="AlphaFoldDB" id="A0A5B8RFV8"/>
<evidence type="ECO:0000313" key="2">
    <source>
        <dbReference type="EMBL" id="QEA07949.1"/>
    </source>
</evidence>